<dbReference type="EMBL" id="JANJYI010000006">
    <property type="protein sequence ID" value="KAK2645455.1"/>
    <property type="molecule type" value="Genomic_DNA"/>
</dbReference>
<evidence type="ECO:0000256" key="2">
    <source>
        <dbReference type="ARBA" id="ARBA00022603"/>
    </source>
</evidence>
<keyword evidence="6" id="KW-0812">Transmembrane</keyword>
<accession>A0AAD9U047</accession>
<sequence length="210" mass="24407">MVGYGQKSQTFSLKGHFTHKVGRAKGILITYGLLSIKDVMIFVVGYLRLSYYYGFRIKTLRIGCFPLRFQIIAIEVNRESYEIGLPVLKRAGVERKIDFIESEGLPVLDQLLMHKENEGSFDYAYVDADKVNNWSYHERLMKLIKVGGVVIYDDTLWGGWVQCLKSRVQSFRPNTCCRSSYPNFSCLLRRWDHGLQAYLPYFFLLQHLPV</sequence>
<dbReference type="PROSITE" id="PS51682">
    <property type="entry name" value="SAM_OMT_I"/>
    <property type="match status" value="1"/>
</dbReference>
<keyword evidence="8" id="KW-1185">Reference proteome</keyword>
<dbReference type="Gene3D" id="3.40.50.150">
    <property type="entry name" value="Vaccinia Virus protein VP39"/>
    <property type="match status" value="1"/>
</dbReference>
<evidence type="ECO:0000256" key="1">
    <source>
        <dbReference type="ARBA" id="ARBA00001968"/>
    </source>
</evidence>
<keyword evidence="2" id="KW-0489">Methyltransferase</keyword>
<dbReference type="PANTHER" id="PTHR10509">
    <property type="entry name" value="O-METHYLTRANSFERASE-RELATED"/>
    <property type="match status" value="1"/>
</dbReference>
<dbReference type="Proteomes" id="UP001280121">
    <property type="component" value="Unassembled WGS sequence"/>
</dbReference>
<dbReference type="Pfam" id="PF01596">
    <property type="entry name" value="Methyltransf_3"/>
    <property type="match status" value="1"/>
</dbReference>
<organism evidence="7 8">
    <name type="scientific">Dipteronia dyeriana</name>
    <dbReference type="NCBI Taxonomy" id="168575"/>
    <lineage>
        <taxon>Eukaryota</taxon>
        <taxon>Viridiplantae</taxon>
        <taxon>Streptophyta</taxon>
        <taxon>Embryophyta</taxon>
        <taxon>Tracheophyta</taxon>
        <taxon>Spermatophyta</taxon>
        <taxon>Magnoliopsida</taxon>
        <taxon>eudicotyledons</taxon>
        <taxon>Gunneridae</taxon>
        <taxon>Pentapetalae</taxon>
        <taxon>rosids</taxon>
        <taxon>malvids</taxon>
        <taxon>Sapindales</taxon>
        <taxon>Sapindaceae</taxon>
        <taxon>Hippocastanoideae</taxon>
        <taxon>Acereae</taxon>
        <taxon>Dipteronia</taxon>
    </lineage>
</organism>
<keyword evidence="3" id="KW-0808">Transferase</keyword>
<evidence type="ECO:0000313" key="7">
    <source>
        <dbReference type="EMBL" id="KAK2645455.1"/>
    </source>
</evidence>
<feature type="transmembrane region" description="Helical" evidence="6">
    <location>
        <begin position="28"/>
        <end position="49"/>
    </location>
</feature>
<dbReference type="GO" id="GO:0008171">
    <property type="term" value="F:O-methyltransferase activity"/>
    <property type="evidence" value="ECO:0007669"/>
    <property type="project" value="InterPro"/>
</dbReference>
<gene>
    <name evidence="7" type="ORF">Ddye_020650</name>
</gene>
<comment type="cofactor">
    <cofactor evidence="1">
        <name>a divalent metal cation</name>
        <dbReference type="ChEBI" id="CHEBI:60240"/>
    </cofactor>
</comment>
<keyword evidence="6" id="KW-1133">Transmembrane helix</keyword>
<dbReference type="InterPro" id="IPR050362">
    <property type="entry name" value="Cation-dep_OMT"/>
</dbReference>
<reference evidence="7" key="1">
    <citation type="journal article" date="2023" name="Plant J.">
        <title>Genome sequences and population genomics provide insights into the demographic history, inbreeding, and mutation load of two 'living fossil' tree species of Dipteronia.</title>
        <authorList>
            <person name="Feng Y."/>
            <person name="Comes H.P."/>
            <person name="Chen J."/>
            <person name="Zhu S."/>
            <person name="Lu R."/>
            <person name="Zhang X."/>
            <person name="Li P."/>
            <person name="Qiu J."/>
            <person name="Olsen K.M."/>
            <person name="Qiu Y."/>
        </authorList>
    </citation>
    <scope>NUCLEOTIDE SEQUENCE</scope>
    <source>
        <strain evidence="7">KIB01</strain>
    </source>
</reference>
<evidence type="ECO:0000256" key="4">
    <source>
        <dbReference type="ARBA" id="ARBA00022691"/>
    </source>
</evidence>
<dbReference type="InterPro" id="IPR029063">
    <property type="entry name" value="SAM-dependent_MTases_sf"/>
</dbReference>
<dbReference type="SUPFAM" id="SSF53335">
    <property type="entry name" value="S-adenosyl-L-methionine-dependent methyltransferases"/>
    <property type="match status" value="1"/>
</dbReference>
<evidence type="ECO:0000313" key="8">
    <source>
        <dbReference type="Proteomes" id="UP001280121"/>
    </source>
</evidence>
<name>A0AAD9U047_9ROSI</name>
<protein>
    <recommendedName>
        <fullName evidence="9">Caffeoyl-CoA O-methyltransferase</fullName>
    </recommendedName>
</protein>
<evidence type="ECO:0000256" key="3">
    <source>
        <dbReference type="ARBA" id="ARBA00022679"/>
    </source>
</evidence>
<evidence type="ECO:0008006" key="9">
    <source>
        <dbReference type="Google" id="ProtNLM"/>
    </source>
</evidence>
<proteinExistence type="inferred from homology"/>
<evidence type="ECO:0000256" key="6">
    <source>
        <dbReference type="SAM" id="Phobius"/>
    </source>
</evidence>
<dbReference type="GO" id="GO:0008757">
    <property type="term" value="F:S-adenosylmethionine-dependent methyltransferase activity"/>
    <property type="evidence" value="ECO:0007669"/>
    <property type="project" value="TreeGrafter"/>
</dbReference>
<dbReference type="InterPro" id="IPR002935">
    <property type="entry name" value="SAM_O-MeTrfase"/>
</dbReference>
<comment type="caution">
    <text evidence="7">The sequence shown here is derived from an EMBL/GenBank/DDBJ whole genome shotgun (WGS) entry which is preliminary data.</text>
</comment>
<keyword evidence="6" id="KW-0472">Membrane</keyword>
<evidence type="ECO:0000256" key="5">
    <source>
        <dbReference type="ARBA" id="ARBA00023453"/>
    </source>
</evidence>
<dbReference type="PANTHER" id="PTHR10509:SF82">
    <property type="entry name" value="CAFFEOYL-COA O-METHYLTRANSFERASE-LIKE"/>
    <property type="match status" value="1"/>
</dbReference>
<keyword evidence="4" id="KW-0949">S-adenosyl-L-methionine</keyword>
<comment type="similarity">
    <text evidence="5">Belongs to the class I-like SAM-binding methyltransferase superfamily. Cation-dependent O-methyltransferase family.</text>
</comment>
<dbReference type="GO" id="GO:0032259">
    <property type="term" value="P:methylation"/>
    <property type="evidence" value="ECO:0007669"/>
    <property type="project" value="UniProtKB-KW"/>
</dbReference>
<dbReference type="AlphaFoldDB" id="A0AAD9U047"/>